<comment type="caution">
    <text evidence="6">The sequence shown here is derived from an EMBL/GenBank/DDBJ whole genome shotgun (WGS) entry which is preliminary data.</text>
</comment>
<feature type="binding site" evidence="2">
    <location>
        <position position="524"/>
    </location>
    <ligand>
        <name>Mn(2+)</name>
        <dbReference type="ChEBI" id="CHEBI:29035"/>
        <label>2</label>
    </ligand>
</feature>
<keyword evidence="2" id="KW-0479">Metal-binding</keyword>
<dbReference type="PANTHER" id="PTHR47618">
    <property type="entry name" value="BIFUNCTIONAL OLIGORIBONUCLEASE AND PAP PHOSPHATASE NRNA"/>
    <property type="match status" value="1"/>
</dbReference>
<reference evidence="6 7" key="1">
    <citation type="submission" date="2019-09" db="EMBL/GenBank/DDBJ databases">
        <authorList>
            <person name="Valk L.C."/>
        </authorList>
    </citation>
    <scope>NUCLEOTIDE SEQUENCE [LARGE SCALE GENOMIC DNA]</scope>
    <source>
        <strain evidence="6">GalUA</strain>
    </source>
</reference>
<feature type="domain" description="DHHA1" evidence="5">
    <location>
        <begin position="598"/>
        <end position="669"/>
    </location>
</feature>
<evidence type="ECO:0000313" key="6">
    <source>
        <dbReference type="EMBL" id="KAB1435815.1"/>
    </source>
</evidence>
<dbReference type="Gene3D" id="3.90.1640.10">
    <property type="entry name" value="inorganic pyrophosphatase (n-terminal core)"/>
    <property type="match status" value="1"/>
</dbReference>
<dbReference type="SUPFAM" id="SSF64182">
    <property type="entry name" value="DHH phosphoesterases"/>
    <property type="match status" value="1"/>
</dbReference>
<dbReference type="InterPro" id="IPR003156">
    <property type="entry name" value="DHHA1_dom"/>
</dbReference>
<dbReference type="GO" id="GO:0003676">
    <property type="term" value="F:nucleic acid binding"/>
    <property type="evidence" value="ECO:0007669"/>
    <property type="project" value="UniProtKB-UniRule"/>
</dbReference>
<evidence type="ECO:0000256" key="3">
    <source>
        <dbReference type="SAM" id="Phobius"/>
    </source>
</evidence>
<dbReference type="GO" id="GO:0005886">
    <property type="term" value="C:plasma membrane"/>
    <property type="evidence" value="ECO:0007669"/>
    <property type="project" value="UniProtKB-SubCell"/>
</dbReference>
<dbReference type="GO" id="GO:0016787">
    <property type="term" value="F:hydrolase activity"/>
    <property type="evidence" value="ECO:0007669"/>
    <property type="project" value="UniProtKB-UniRule"/>
</dbReference>
<feature type="binding site" evidence="2">
    <location>
        <position position="375"/>
    </location>
    <ligand>
        <name>Mn(2+)</name>
        <dbReference type="ChEBI" id="CHEBI:29035"/>
        <label>1</label>
    </ligand>
</feature>
<evidence type="ECO:0000259" key="4">
    <source>
        <dbReference type="Pfam" id="PF01368"/>
    </source>
</evidence>
<keyword evidence="7" id="KW-1185">Reference proteome</keyword>
<comment type="catalytic activity">
    <reaction evidence="1">
        <text>3',3'-c-di-AMP + H2O = 5'-O-phosphonoadenylyl-(3'-&gt;5')-adenosine + H(+)</text>
        <dbReference type="Rhea" id="RHEA:54420"/>
        <dbReference type="ChEBI" id="CHEBI:15377"/>
        <dbReference type="ChEBI" id="CHEBI:15378"/>
        <dbReference type="ChEBI" id="CHEBI:71500"/>
        <dbReference type="ChEBI" id="CHEBI:138171"/>
    </reaction>
</comment>
<dbReference type="GO" id="GO:0046872">
    <property type="term" value="F:metal ion binding"/>
    <property type="evidence" value="ECO:0007669"/>
    <property type="project" value="UniProtKB-KW"/>
</dbReference>
<dbReference type="EC" id="3.1.4.-" evidence="1"/>
<proteinExistence type="inferred from homology"/>
<dbReference type="Pfam" id="PF02272">
    <property type="entry name" value="DHHA1"/>
    <property type="match status" value="1"/>
</dbReference>
<dbReference type="Gene3D" id="3.30.450.20">
    <property type="entry name" value="PAS domain"/>
    <property type="match status" value="1"/>
</dbReference>
<dbReference type="InterPro" id="IPR014528">
    <property type="entry name" value="GdpP/PdeA"/>
</dbReference>
<feature type="domain" description="DDH" evidence="4">
    <location>
        <begin position="365"/>
        <end position="521"/>
    </location>
</feature>
<keyword evidence="3" id="KW-0812">Transmembrane</keyword>
<accession>A0A7V7QI92</accession>
<dbReference type="InterPro" id="IPR038763">
    <property type="entry name" value="DHH_sf"/>
</dbReference>
<dbReference type="AlphaFoldDB" id="A0A7V7QI92"/>
<keyword evidence="1" id="KW-0378">Hydrolase</keyword>
<comment type="cofactor">
    <cofactor evidence="2">
        <name>Mn(2+)</name>
        <dbReference type="ChEBI" id="CHEBI:29035"/>
    </cofactor>
    <text evidence="2">For phosphodiesterase activity, probably binds 2 Mn(2+) per subunit.</text>
</comment>
<comment type="subcellular location">
    <subcellularLocation>
        <location evidence="1">Cell membrane</location>
    </subcellularLocation>
</comment>
<comment type="function">
    <text evidence="1">Has phosphodiesterase (PDE) activity against cyclic-di-AMP (c-di-AMP).</text>
</comment>
<dbReference type="FunFam" id="3.90.1640.10:FF:000002">
    <property type="entry name" value="Cyclic-di-AMP phosphodiesterase"/>
    <property type="match status" value="1"/>
</dbReference>
<protein>
    <recommendedName>
        <fullName evidence="1">Cyclic-di-AMP phosphodiesterase</fullName>
        <ecNumber evidence="1">3.1.4.-</ecNumber>
    </recommendedName>
</protein>
<keyword evidence="2" id="KW-0464">Manganese</keyword>
<feature type="transmembrane region" description="Helical" evidence="3">
    <location>
        <begin position="12"/>
        <end position="35"/>
    </location>
</feature>
<feature type="binding site" evidence="2">
    <location>
        <position position="371"/>
    </location>
    <ligand>
        <name>Mn(2+)</name>
        <dbReference type="ChEBI" id="CHEBI:29035"/>
        <label>1</label>
    </ligand>
</feature>
<dbReference type="Pfam" id="PF01368">
    <property type="entry name" value="DHH"/>
    <property type="match status" value="1"/>
</dbReference>
<feature type="binding site" evidence="2">
    <location>
        <position position="377"/>
    </location>
    <ligand>
        <name>Mn(2+)</name>
        <dbReference type="ChEBI" id="CHEBI:29035"/>
        <label>2</label>
    </ligand>
</feature>
<keyword evidence="1 3" id="KW-0472">Membrane</keyword>
<dbReference type="Pfam" id="PF24898">
    <property type="entry name" value="GGDEF_GdpP"/>
    <property type="match status" value="1"/>
</dbReference>
<reference evidence="6 7" key="2">
    <citation type="submission" date="2020-02" db="EMBL/GenBank/DDBJ databases">
        <title>Candidatus Galacturonibacter soehngenii shows hetero-acetogenic catabolism of galacturonic acid but lacks a canonical carbon monoxide dehydrogenase/acetyl-CoA synthase complex.</title>
        <authorList>
            <person name="Diender M."/>
            <person name="Stouten G.R."/>
            <person name="Petersen J.F."/>
            <person name="Nielsen P.H."/>
            <person name="Dueholm M.S."/>
            <person name="Pronk J.T."/>
            <person name="Van Loosdrecht M.C.M."/>
        </authorList>
    </citation>
    <scope>NUCLEOTIDE SEQUENCE [LARGE SCALE GENOMIC DNA]</scope>
    <source>
        <strain evidence="6">GalUA</strain>
    </source>
</reference>
<sequence length="680" mass="76358">MKRKVKLKGSIKIYMQWPLILTILIFIMNGVVFAIDRKAGGAMATFTIIYIVFILVLYLRTKGTLMNDLISFATQYGQIQKKLLLEMKVPYAVMDDSGKLLWMNKEFSKVVKKDRYYKKSITSLFPSITKEILPGELDECQILFEFDGKDYEAQMKKVAMDNVLESTSIVNVAAERSYIIALYLFDRTELNKYIKENKEQKLVTGLIYLDNYEEALESVEEVRRSLLIALIDRKINKYISGMDGIVKKLEKDKYFVVMKQKCLDSLQNNKFSILDDVKTVNIGNEMAVTLSIGFGVNGTTYAQNYAYARTAIDLALGRGGDQAVVKNSDKIYYYGGKTKQVEKSTRVKARVKAHALRELMEANDKIIVMGHKIGDVDSFGASIGIYRAAKTLGKKAYIVINDITTSVRPLLECFVNNPDYDEDMFLTSNEALEIFDNNTVVTVVDVNKPSYTECEDLLKRAKTIVVLDHHRQGAESIDNAVLSYVESYASSSCEMVAEILQYFDDGIKIRGIEADCLYAGIMIDTNNFMSKTGVRTFEAAAFLRRCGADVSRVRKMFRDDMVTYKARAEAVRNAQVYREFAISVCPTEGLESPTVVGAQAANELLNIIGVKASIVLTEYNGMVYVSARSIDEVNVQVIMEKLGGGGHLNIAGAQLECNLEEAKSIIIETLDHMFDEGELS</sequence>
<feature type="binding site" evidence="2">
    <location>
        <position position="445"/>
    </location>
    <ligand>
        <name>Mn(2+)</name>
        <dbReference type="ChEBI" id="CHEBI:29035"/>
        <label>1</label>
    </ligand>
</feature>
<dbReference type="Proteomes" id="UP000461768">
    <property type="component" value="Unassembled WGS sequence"/>
</dbReference>
<organism evidence="6 7">
    <name type="scientific">Candidatus Galacturonatibacter soehngenii</name>
    <dbReference type="NCBI Taxonomy" id="2307010"/>
    <lineage>
        <taxon>Bacteria</taxon>
        <taxon>Bacillati</taxon>
        <taxon>Bacillota</taxon>
        <taxon>Clostridia</taxon>
        <taxon>Lachnospirales</taxon>
        <taxon>Lachnospiraceae</taxon>
        <taxon>Candidatus Galacturonatibacter</taxon>
    </lineage>
</organism>
<evidence type="ECO:0000256" key="2">
    <source>
        <dbReference type="PIRSR" id="PIRSR026583-50"/>
    </source>
</evidence>
<dbReference type="InterPro" id="IPR051319">
    <property type="entry name" value="Oligoribo/pAp-PDE_c-di-AMP_PDE"/>
</dbReference>
<evidence type="ECO:0000313" key="7">
    <source>
        <dbReference type="Proteomes" id="UP000461768"/>
    </source>
</evidence>
<dbReference type="PANTHER" id="PTHR47618:SF2">
    <property type="entry name" value="CYCLIC-DI-AMP PHOSPHODIESTERASE GDPP"/>
    <property type="match status" value="1"/>
</dbReference>
<feature type="binding site" evidence="2">
    <location>
        <position position="469"/>
    </location>
    <ligand>
        <name>Mn(2+)</name>
        <dbReference type="ChEBI" id="CHEBI:29035"/>
        <label>2</label>
    </ligand>
</feature>
<dbReference type="RefSeq" id="WP_151147395.1">
    <property type="nucleotide sequence ID" value="NZ_WAGX01000007.1"/>
</dbReference>
<name>A0A7V7QI92_9FIRM</name>
<evidence type="ECO:0000259" key="5">
    <source>
        <dbReference type="Pfam" id="PF02272"/>
    </source>
</evidence>
<dbReference type="PIRSF" id="PIRSF026583">
    <property type="entry name" value="YybT"/>
    <property type="match status" value="1"/>
</dbReference>
<comment type="similarity">
    <text evidence="1">Belongs to the GdpP/PdeA phosphodiesterase family.</text>
</comment>
<dbReference type="EMBL" id="WAGX01000007">
    <property type="protein sequence ID" value="KAB1435815.1"/>
    <property type="molecule type" value="Genomic_DNA"/>
</dbReference>
<dbReference type="InterPro" id="IPR001667">
    <property type="entry name" value="DDH_dom"/>
</dbReference>
<evidence type="ECO:0000256" key="1">
    <source>
        <dbReference type="PIRNR" id="PIRNR026583"/>
    </source>
</evidence>
<dbReference type="OrthoDB" id="9759476at2"/>
<gene>
    <name evidence="6" type="ORF">F7O84_15675</name>
</gene>
<keyword evidence="3" id="KW-1133">Transmembrane helix</keyword>
<keyword evidence="1" id="KW-1003">Cell membrane</keyword>
<feature type="binding site" evidence="2">
    <location>
        <position position="445"/>
    </location>
    <ligand>
        <name>Mn(2+)</name>
        <dbReference type="ChEBI" id="CHEBI:29035"/>
        <label>2</label>
    </ligand>
</feature>
<feature type="transmembrane region" description="Helical" evidence="3">
    <location>
        <begin position="41"/>
        <end position="59"/>
    </location>
</feature>
<dbReference type="Gene3D" id="3.10.310.30">
    <property type="match status" value="1"/>
</dbReference>